<reference evidence="7 9" key="3">
    <citation type="journal article" date="2021" name="BMC Genomics">
        <title>Genome-resolved metagenome and metatranscriptome analyses of thermophilic composting reveal key bacterial players and their metabolic interactions.</title>
        <authorList>
            <person name="Braga L.P.P."/>
            <person name="Pereira R.V."/>
            <person name="Martins L.F."/>
            <person name="Moura L.M.S."/>
            <person name="Sanchez F.B."/>
            <person name="Patane J.S.L."/>
            <person name="da Silva A.M."/>
            <person name="Setubal J.C."/>
        </authorList>
    </citation>
    <scope>NUCLEOTIDE SEQUENCE [LARGE SCALE GENOMIC DNA]</scope>
    <source>
        <strain evidence="7">ZC4RG45</strain>
    </source>
</reference>
<dbReference type="GO" id="GO:0005524">
    <property type="term" value="F:ATP binding"/>
    <property type="evidence" value="ECO:0007669"/>
    <property type="project" value="UniProtKB-KW"/>
</dbReference>
<feature type="non-terminal residue" evidence="8">
    <location>
        <position position="156"/>
    </location>
</feature>
<evidence type="ECO:0000313" key="9">
    <source>
        <dbReference type="Proteomes" id="UP000249324"/>
    </source>
</evidence>
<dbReference type="SUPFAM" id="SSF55190">
    <property type="entry name" value="Arginyl-tRNA synthetase (ArgRS), N-terminal 'additional' domain"/>
    <property type="match status" value="1"/>
</dbReference>
<reference evidence="8" key="2">
    <citation type="submission" date="2018-05" db="EMBL/GenBank/DDBJ databases">
        <authorList>
            <person name="Lanie J.A."/>
            <person name="Ng W.-L."/>
            <person name="Kazmierczak K.M."/>
            <person name="Andrzejewski T.M."/>
            <person name="Davidsen T.M."/>
            <person name="Wayne K.J."/>
            <person name="Tettelin H."/>
            <person name="Glass J.I."/>
            <person name="Rusch D."/>
            <person name="Podicherti R."/>
            <person name="Tsui H.-C.T."/>
            <person name="Winkler M.E."/>
        </authorList>
    </citation>
    <scope>NUCLEOTIDE SEQUENCE</scope>
    <source>
        <strain evidence="8">ZC4RG45</strain>
    </source>
</reference>
<dbReference type="Gene3D" id="3.30.1360.70">
    <property type="entry name" value="Arginyl tRNA synthetase N-terminal domain"/>
    <property type="match status" value="1"/>
</dbReference>
<keyword evidence="3" id="KW-0547">Nucleotide-binding</keyword>
<dbReference type="Gene3D" id="3.40.50.620">
    <property type="entry name" value="HUPs"/>
    <property type="match status" value="1"/>
</dbReference>
<evidence type="ECO:0000256" key="2">
    <source>
        <dbReference type="ARBA" id="ARBA00022598"/>
    </source>
</evidence>
<reference evidence="7" key="4">
    <citation type="submission" date="2023-08" db="EMBL/GenBank/DDBJ databases">
        <authorList>
            <person name="Guima S.E.S."/>
            <person name="Martins L.F."/>
            <person name="Silva A.M."/>
            <person name="Setubal J.C."/>
        </authorList>
    </citation>
    <scope>NUCLEOTIDE SEQUENCE</scope>
    <source>
        <strain evidence="7">ZC4RG45</strain>
    </source>
</reference>
<proteinExistence type="predicted"/>
<dbReference type="InterPro" id="IPR001412">
    <property type="entry name" value="aa-tRNA-synth_I_CS"/>
</dbReference>
<evidence type="ECO:0000256" key="1">
    <source>
        <dbReference type="ARBA" id="ARBA00020262"/>
    </source>
</evidence>
<dbReference type="SUPFAM" id="SSF52374">
    <property type="entry name" value="Nucleotidylyl transferase"/>
    <property type="match status" value="1"/>
</dbReference>
<dbReference type="SMART" id="SM01016">
    <property type="entry name" value="Arg_tRNA_synt_N"/>
    <property type="match status" value="1"/>
</dbReference>
<dbReference type="PRINTS" id="PR01038">
    <property type="entry name" value="TRNASYNTHARG"/>
</dbReference>
<reference evidence="7" key="1">
    <citation type="submission" date="2018-05" db="EMBL/GenBank/DDBJ databases">
        <authorList>
            <person name="Moura L."/>
            <person name="Setubal J.C."/>
        </authorList>
    </citation>
    <scope>NUCLEOTIDE SEQUENCE</scope>
    <source>
        <strain evidence="7">ZC4RG45</strain>
    </source>
</reference>
<keyword evidence="4" id="KW-0067">ATP-binding</keyword>
<dbReference type="InterPro" id="IPR005148">
    <property type="entry name" value="Arg-tRNA-synth_N"/>
</dbReference>
<dbReference type="EMBL" id="QGUI02000277">
    <property type="protein sequence ID" value="MFO7193793.1"/>
    <property type="molecule type" value="Genomic_DNA"/>
</dbReference>
<dbReference type="STRING" id="1111738.GCA_000427905_00427"/>
<dbReference type="GO" id="GO:0006420">
    <property type="term" value="P:arginyl-tRNA aminoacylation"/>
    <property type="evidence" value="ECO:0007669"/>
    <property type="project" value="InterPro"/>
</dbReference>
<keyword evidence="5" id="KW-0030">Aminoacyl-tRNA synthetase</keyword>
<evidence type="ECO:0000259" key="6">
    <source>
        <dbReference type="SMART" id="SM01016"/>
    </source>
</evidence>
<evidence type="ECO:0000313" key="8">
    <source>
        <dbReference type="EMBL" id="PZM99110.1"/>
    </source>
</evidence>
<dbReference type="Pfam" id="PF03485">
    <property type="entry name" value="Arg_tRNA_synt_N"/>
    <property type="match status" value="1"/>
</dbReference>
<dbReference type="EMBL" id="QGUI01000189">
    <property type="protein sequence ID" value="PZM99110.1"/>
    <property type="molecule type" value="Genomic_DNA"/>
</dbReference>
<comment type="caution">
    <text evidence="8">The sequence shown here is derived from an EMBL/GenBank/DDBJ whole genome shotgun (WGS) entry which is preliminary data.</text>
</comment>
<organism evidence="8">
    <name type="scientific">Thermocrispum agreste</name>
    <dbReference type="NCBI Taxonomy" id="37925"/>
    <lineage>
        <taxon>Bacteria</taxon>
        <taxon>Bacillati</taxon>
        <taxon>Actinomycetota</taxon>
        <taxon>Actinomycetes</taxon>
        <taxon>Pseudonocardiales</taxon>
        <taxon>Pseudonocardiaceae</taxon>
        <taxon>Thermocrispum</taxon>
    </lineage>
</organism>
<dbReference type="InterPro" id="IPR036695">
    <property type="entry name" value="Arg-tRNA-synth_N_sf"/>
</dbReference>
<dbReference type="Proteomes" id="UP000249324">
    <property type="component" value="Unassembled WGS sequence"/>
</dbReference>
<evidence type="ECO:0000313" key="7">
    <source>
        <dbReference type="EMBL" id="MFO7193793.1"/>
    </source>
</evidence>
<gene>
    <name evidence="7" type="ORF">DIU77_016235</name>
    <name evidence="8" type="ORF">DIU77_06525</name>
</gene>
<protein>
    <recommendedName>
        <fullName evidence="1">Arginine--tRNA ligase</fullName>
    </recommendedName>
</protein>
<keyword evidence="2 8" id="KW-0436">Ligase</keyword>
<dbReference type="PANTHER" id="PTHR11956:SF5">
    <property type="entry name" value="ARGININE--TRNA LIGASE, CYTOPLASMIC"/>
    <property type="match status" value="1"/>
</dbReference>
<dbReference type="InterPro" id="IPR001278">
    <property type="entry name" value="Arg-tRNA-ligase"/>
</dbReference>
<evidence type="ECO:0000256" key="3">
    <source>
        <dbReference type="ARBA" id="ARBA00022741"/>
    </source>
</evidence>
<dbReference type="PROSITE" id="PS00178">
    <property type="entry name" value="AA_TRNA_LIGASE_I"/>
    <property type="match status" value="1"/>
</dbReference>
<name>A0A2W4JJ64_9PSEU</name>
<dbReference type="GO" id="GO:0005737">
    <property type="term" value="C:cytoplasm"/>
    <property type="evidence" value="ECO:0007669"/>
    <property type="project" value="InterPro"/>
</dbReference>
<dbReference type="PANTHER" id="PTHR11956">
    <property type="entry name" value="ARGINYL-TRNA SYNTHETASE"/>
    <property type="match status" value="1"/>
</dbReference>
<sequence>MTPAVLADLVRSTASAVLTERGLDTAVLPERVTVERPRHPEHGDYATNLALQIGKRVGMAPRDLAKAIADRLAEADGVASAEVAGPGFLNVRLAAAAQGELVRRVLTAGERYGYGDAFAGVSINLEFVSANPTGPLHLGGTRWAAVGDVLGRVLAA</sequence>
<evidence type="ECO:0000256" key="5">
    <source>
        <dbReference type="ARBA" id="ARBA00023146"/>
    </source>
</evidence>
<dbReference type="AlphaFoldDB" id="A0A2W4JJ64"/>
<dbReference type="InterPro" id="IPR014729">
    <property type="entry name" value="Rossmann-like_a/b/a_fold"/>
</dbReference>
<feature type="domain" description="Arginyl tRNA synthetase N-terminal" evidence="6">
    <location>
        <begin position="4"/>
        <end position="93"/>
    </location>
</feature>
<dbReference type="GO" id="GO:0004814">
    <property type="term" value="F:arginine-tRNA ligase activity"/>
    <property type="evidence" value="ECO:0007669"/>
    <property type="project" value="InterPro"/>
</dbReference>
<accession>A0A2W4JJ64</accession>
<evidence type="ECO:0000256" key="4">
    <source>
        <dbReference type="ARBA" id="ARBA00022840"/>
    </source>
</evidence>